<name>A0A381T0J1_9ZZZZ</name>
<reference evidence="1" key="1">
    <citation type="submission" date="2018-05" db="EMBL/GenBank/DDBJ databases">
        <authorList>
            <person name="Lanie J.A."/>
            <person name="Ng W.-L."/>
            <person name="Kazmierczak K.M."/>
            <person name="Andrzejewski T.M."/>
            <person name="Davidsen T.M."/>
            <person name="Wayne K.J."/>
            <person name="Tettelin H."/>
            <person name="Glass J.I."/>
            <person name="Rusch D."/>
            <person name="Podicherti R."/>
            <person name="Tsui H.-C.T."/>
            <person name="Winkler M.E."/>
        </authorList>
    </citation>
    <scope>NUCLEOTIDE SEQUENCE</scope>
</reference>
<gene>
    <name evidence="1" type="ORF">METZ01_LOCUS61942</name>
</gene>
<dbReference type="EMBL" id="UINC01003768">
    <property type="protein sequence ID" value="SVA09088.1"/>
    <property type="molecule type" value="Genomic_DNA"/>
</dbReference>
<evidence type="ECO:0000313" key="1">
    <source>
        <dbReference type="EMBL" id="SVA09088.1"/>
    </source>
</evidence>
<feature type="non-terminal residue" evidence="1">
    <location>
        <position position="74"/>
    </location>
</feature>
<proteinExistence type="predicted"/>
<protein>
    <submittedName>
        <fullName evidence="1">Uncharacterized protein</fullName>
    </submittedName>
</protein>
<sequence>MRITLLLLSVFTALMPARVEAQPVVTAEDYTRAESFLSGQTDSLVSGVMTSPAWLTSDRLVYQNRIPEGREFVM</sequence>
<organism evidence="1">
    <name type="scientific">marine metagenome</name>
    <dbReference type="NCBI Taxonomy" id="408172"/>
    <lineage>
        <taxon>unclassified sequences</taxon>
        <taxon>metagenomes</taxon>
        <taxon>ecological metagenomes</taxon>
    </lineage>
</organism>
<accession>A0A381T0J1</accession>
<dbReference type="AlphaFoldDB" id="A0A381T0J1"/>